<gene>
    <name evidence="3" type="ORF">H9741_00550</name>
</gene>
<keyword evidence="2" id="KW-0472">Membrane</keyword>
<proteinExistence type="predicted"/>
<organism evidence="3 4">
    <name type="scientific">Candidatus Borkfalkia faecipullorum</name>
    <dbReference type="NCBI Taxonomy" id="2838510"/>
    <lineage>
        <taxon>Bacteria</taxon>
        <taxon>Bacillati</taxon>
        <taxon>Bacillota</taxon>
        <taxon>Clostridia</taxon>
        <taxon>Christensenellales</taxon>
        <taxon>Christensenellaceae</taxon>
        <taxon>Candidatus Borkfalkia</taxon>
    </lineage>
</organism>
<feature type="transmembrane region" description="Helical" evidence="2">
    <location>
        <begin position="197"/>
        <end position="215"/>
    </location>
</feature>
<dbReference type="EMBL" id="DXFX01000007">
    <property type="protein sequence ID" value="HIX06945.1"/>
    <property type="molecule type" value="Genomic_DNA"/>
</dbReference>
<accession>A0A9D1V6B9</accession>
<keyword evidence="2" id="KW-0812">Transmembrane</keyword>
<evidence type="ECO:0000313" key="4">
    <source>
        <dbReference type="Proteomes" id="UP000824204"/>
    </source>
</evidence>
<feature type="region of interest" description="Disordered" evidence="1">
    <location>
        <begin position="1"/>
        <end position="71"/>
    </location>
</feature>
<protein>
    <submittedName>
        <fullName evidence="3">Uncharacterized protein</fullName>
    </submittedName>
</protein>
<name>A0A9D1V6B9_9FIRM</name>
<evidence type="ECO:0000256" key="2">
    <source>
        <dbReference type="SAM" id="Phobius"/>
    </source>
</evidence>
<feature type="transmembrane region" description="Helical" evidence="2">
    <location>
        <begin position="227"/>
        <end position="249"/>
    </location>
</feature>
<keyword evidence="2" id="KW-1133">Transmembrane helix</keyword>
<reference evidence="3" key="1">
    <citation type="journal article" date="2021" name="PeerJ">
        <title>Extensive microbial diversity within the chicken gut microbiome revealed by metagenomics and culture.</title>
        <authorList>
            <person name="Gilroy R."/>
            <person name="Ravi A."/>
            <person name="Getino M."/>
            <person name="Pursley I."/>
            <person name="Horton D.L."/>
            <person name="Alikhan N.F."/>
            <person name="Baker D."/>
            <person name="Gharbi K."/>
            <person name="Hall N."/>
            <person name="Watson M."/>
            <person name="Adriaenssens E.M."/>
            <person name="Foster-Nyarko E."/>
            <person name="Jarju S."/>
            <person name="Secka A."/>
            <person name="Antonio M."/>
            <person name="Oren A."/>
            <person name="Chaudhuri R.R."/>
            <person name="La Ragione R."/>
            <person name="Hildebrand F."/>
            <person name="Pallen M.J."/>
        </authorList>
    </citation>
    <scope>NUCLEOTIDE SEQUENCE</scope>
    <source>
        <strain evidence="3">811</strain>
    </source>
</reference>
<evidence type="ECO:0000256" key="1">
    <source>
        <dbReference type="SAM" id="MobiDB-lite"/>
    </source>
</evidence>
<dbReference type="Proteomes" id="UP000824204">
    <property type="component" value="Unassembled WGS sequence"/>
</dbReference>
<dbReference type="AlphaFoldDB" id="A0A9D1V6B9"/>
<feature type="compositionally biased region" description="Basic and acidic residues" evidence="1">
    <location>
        <begin position="1"/>
        <end position="14"/>
    </location>
</feature>
<reference evidence="3" key="2">
    <citation type="submission" date="2021-04" db="EMBL/GenBank/DDBJ databases">
        <authorList>
            <person name="Gilroy R."/>
        </authorList>
    </citation>
    <scope>NUCLEOTIDE SEQUENCE</scope>
    <source>
        <strain evidence="3">811</strain>
    </source>
</reference>
<evidence type="ECO:0000313" key="3">
    <source>
        <dbReference type="EMBL" id="HIX06945.1"/>
    </source>
</evidence>
<comment type="caution">
    <text evidence="3">The sequence shown here is derived from an EMBL/GenBank/DDBJ whole genome shotgun (WGS) entry which is preliminary data.</text>
</comment>
<feature type="compositionally biased region" description="Acidic residues" evidence="1">
    <location>
        <begin position="23"/>
        <end position="32"/>
    </location>
</feature>
<sequence length="294" mass="33542">MEERNLELDDDGKIRLKKSGASPDDEGADEDEIVIRVPDFPGLEEEEKENTSEEELLRRSSEREKQNAERKEKAEKLYLEAEDLYQKGELDAAGEKYLDSAAMYGADWRPWFGVVRVQTKDFTEFTGIYDCEQAYDKAFRRMKAEDKQALAEKYVPELSRKADECGKLSEEYNKQDVARRESERAGIVADFYKQMRLLIVFGVLFAAFLIAAISLAPFVRSVPNNSILIPCILCFVAALALFVAVCAFLKRFLTANHRRSQNLRAGTTDAGDKARQYAETEELIRSIIDDMTKE</sequence>
<feature type="compositionally biased region" description="Basic and acidic residues" evidence="1">
    <location>
        <begin position="49"/>
        <end position="71"/>
    </location>
</feature>